<dbReference type="PROSITE" id="PS50943">
    <property type="entry name" value="HTH_CROC1"/>
    <property type="match status" value="1"/>
</dbReference>
<dbReference type="SMART" id="SM00530">
    <property type="entry name" value="HTH_XRE"/>
    <property type="match status" value="1"/>
</dbReference>
<dbReference type="Proteomes" id="UP000275180">
    <property type="component" value="Unassembled WGS sequence"/>
</dbReference>
<name>A0A3M6R2A7_9BURK</name>
<gene>
    <name evidence="3" type="ORF">EBQ34_14205</name>
</gene>
<evidence type="ECO:0000256" key="1">
    <source>
        <dbReference type="SAM" id="MobiDB-lite"/>
    </source>
</evidence>
<comment type="caution">
    <text evidence="3">The sequence shown here is derived from an EMBL/GenBank/DDBJ whole genome shotgun (WGS) entry which is preliminary data.</text>
</comment>
<protein>
    <submittedName>
        <fullName evidence="3">Helix-turn-helix domain-containing protein</fullName>
    </submittedName>
</protein>
<feature type="region of interest" description="Disordered" evidence="1">
    <location>
        <begin position="93"/>
        <end position="178"/>
    </location>
</feature>
<evidence type="ECO:0000313" key="4">
    <source>
        <dbReference type="Proteomes" id="UP000275180"/>
    </source>
</evidence>
<evidence type="ECO:0000313" key="3">
    <source>
        <dbReference type="EMBL" id="RMX09039.1"/>
    </source>
</evidence>
<organism evidence="3 4">
    <name type="scientific">Vandammella animalimorsus</name>
    <dbReference type="NCBI Taxonomy" id="2029117"/>
    <lineage>
        <taxon>Bacteria</taxon>
        <taxon>Pseudomonadati</taxon>
        <taxon>Pseudomonadota</taxon>
        <taxon>Betaproteobacteria</taxon>
        <taxon>Burkholderiales</taxon>
        <taxon>Comamonadaceae</taxon>
        <taxon>Vandammella</taxon>
    </lineage>
</organism>
<proteinExistence type="predicted"/>
<feature type="domain" description="HTH cro/C1-type" evidence="2">
    <location>
        <begin position="16"/>
        <end position="60"/>
    </location>
</feature>
<dbReference type="CDD" id="cd00093">
    <property type="entry name" value="HTH_XRE"/>
    <property type="match status" value="1"/>
</dbReference>
<dbReference type="SUPFAM" id="SSF47413">
    <property type="entry name" value="lambda repressor-like DNA-binding domains"/>
    <property type="match status" value="1"/>
</dbReference>
<dbReference type="InterPro" id="IPR001387">
    <property type="entry name" value="Cro/C1-type_HTH"/>
</dbReference>
<feature type="compositionally biased region" description="Low complexity" evidence="1">
    <location>
        <begin position="144"/>
        <end position="155"/>
    </location>
</feature>
<dbReference type="AlphaFoldDB" id="A0A3M6R2A7"/>
<dbReference type="OrthoDB" id="8794890at2"/>
<reference evidence="3 4" key="1">
    <citation type="submission" date="2018-10" db="EMBL/GenBank/DDBJ databases">
        <title>Comamonadaceae CDC group NO-1 genome sequencing and assembly.</title>
        <authorList>
            <person name="Bernier A.-M."/>
            <person name="Bernard K."/>
        </authorList>
    </citation>
    <scope>NUCLEOTIDE SEQUENCE [LARGE SCALE GENOMIC DNA]</scope>
    <source>
        <strain evidence="3 4">NML180582</strain>
    </source>
</reference>
<evidence type="ECO:0000259" key="2">
    <source>
        <dbReference type="PROSITE" id="PS50943"/>
    </source>
</evidence>
<accession>A0A3M6R2A7</accession>
<dbReference type="GO" id="GO:0003677">
    <property type="term" value="F:DNA binding"/>
    <property type="evidence" value="ECO:0007669"/>
    <property type="project" value="InterPro"/>
</dbReference>
<dbReference type="Pfam" id="PF01381">
    <property type="entry name" value="HTH_3"/>
    <property type="match status" value="1"/>
</dbReference>
<dbReference type="EMBL" id="RDQJ01000036">
    <property type="protein sequence ID" value="RMX09039.1"/>
    <property type="molecule type" value="Genomic_DNA"/>
</dbReference>
<dbReference type="Gene3D" id="1.10.260.40">
    <property type="entry name" value="lambda repressor-like DNA-binding domains"/>
    <property type="match status" value="1"/>
</dbReference>
<sequence length="178" mass="19910">MQLKDLIEEAAAIAGSQSALAEILGLTKQNISNMKTGKRTCSTRLLTQIADVAGYEPGYFVVQAVIHRLEQSDDPLKREAAEEIKKATKEFLKPEKRVQTFPRKHREGPEWGLSAIGEPPSRKRRDWTWTARAEQQPPHRYCRRPSSPRQPLPSLADRPRACAHAGQLPACPPTCVHG</sequence>
<dbReference type="InterPro" id="IPR010982">
    <property type="entry name" value="Lambda_DNA-bd_dom_sf"/>
</dbReference>